<dbReference type="PANTHER" id="PTHR46290:SF1">
    <property type="entry name" value="DI-N-ACETYLCHITOBIASE"/>
    <property type="match status" value="1"/>
</dbReference>
<comment type="subcellular location">
    <subcellularLocation>
        <location evidence="1">Lysosome</location>
    </subcellularLocation>
</comment>
<dbReference type="PROSITE" id="PS01095">
    <property type="entry name" value="GH18_1"/>
    <property type="match status" value="1"/>
</dbReference>
<evidence type="ECO:0000259" key="13">
    <source>
        <dbReference type="PROSITE" id="PS51910"/>
    </source>
</evidence>
<keyword evidence="3 12" id="KW-0732">Signal</keyword>
<dbReference type="Gene3D" id="3.10.50.10">
    <property type="match status" value="1"/>
</dbReference>
<keyword evidence="15" id="KW-1185">Reference proteome</keyword>
<evidence type="ECO:0000256" key="5">
    <source>
        <dbReference type="ARBA" id="ARBA00023180"/>
    </source>
</evidence>
<dbReference type="AlphaFoldDB" id="A0A1D1W5P0"/>
<dbReference type="Gene3D" id="3.20.20.80">
    <property type="entry name" value="Glycosidases"/>
    <property type="match status" value="1"/>
</dbReference>
<dbReference type="InterPro" id="IPR011583">
    <property type="entry name" value="Chitinase_II/V-like_cat"/>
</dbReference>
<evidence type="ECO:0000256" key="10">
    <source>
        <dbReference type="RuleBase" id="RU000489"/>
    </source>
</evidence>
<sequence>MLTQIVKSLPSSGWLLLLLSMGLFISQGHGASSSDPAPHAAKRTGTRHCPCKDAGLCQPVQKTARKEVYGFAVKNDSATYMKYDWDKLTTLAMWEFNDELMCFAHEKGVRLDLVASDFPVEKLTDPAFRKEWIAKKLAIVQNNFLDGLNFDPEYPIALNSPERVGLIDLVKETRTAFSAAVPGSKISFDVAWSPACVDRRCYDYEALAEVCDFLFVMSYDIQGQVWGPSCIAMSNTPFLRMVDGVRGYLSLNIPAEKLILGLPWYGYDYPCVKISENDVCDIPRAEFHGAPCSDLVGQQKQLDEILDILKNQSTDGRKWTVDGEAPRFNYKHANGTMHQVHYDDPQSLLLRYLWAVSNDLHGVGFWHVGCLGDMETPEKSAVRTQMWKQIPDTNNWDTYLKNNQLPNEKHWPKWEM</sequence>
<feature type="signal peptide" evidence="12">
    <location>
        <begin position="1"/>
        <end position="30"/>
    </location>
</feature>
<evidence type="ECO:0000256" key="8">
    <source>
        <dbReference type="ARBA" id="ARBA00055477"/>
    </source>
</evidence>
<keyword evidence="7 10" id="KW-0326">Glycosidase</keyword>
<dbReference type="GO" id="GO:0009313">
    <property type="term" value="P:oligosaccharide catabolic process"/>
    <property type="evidence" value="ECO:0007669"/>
    <property type="project" value="TreeGrafter"/>
</dbReference>
<evidence type="ECO:0000256" key="9">
    <source>
        <dbReference type="ARBA" id="ARBA00074174"/>
    </source>
</evidence>
<keyword evidence="4 10" id="KW-0378">Hydrolase</keyword>
<evidence type="ECO:0000256" key="11">
    <source>
        <dbReference type="RuleBase" id="RU004453"/>
    </source>
</evidence>
<evidence type="ECO:0000256" key="7">
    <source>
        <dbReference type="ARBA" id="ARBA00023295"/>
    </source>
</evidence>
<dbReference type="GO" id="GO:0006032">
    <property type="term" value="P:chitin catabolic process"/>
    <property type="evidence" value="ECO:0007669"/>
    <property type="project" value="UniProtKB-ARBA"/>
</dbReference>
<evidence type="ECO:0000256" key="1">
    <source>
        <dbReference type="ARBA" id="ARBA00004371"/>
    </source>
</evidence>
<evidence type="ECO:0000256" key="2">
    <source>
        <dbReference type="ARBA" id="ARBA00009336"/>
    </source>
</evidence>
<accession>A0A1D1W5P0</accession>
<dbReference type="PANTHER" id="PTHR46290">
    <property type="entry name" value="DI-N-ACETYLCHITOBIASE"/>
    <property type="match status" value="1"/>
</dbReference>
<dbReference type="Proteomes" id="UP000186922">
    <property type="component" value="Unassembled WGS sequence"/>
</dbReference>
<feature type="domain" description="GH18" evidence="13">
    <location>
        <begin position="24"/>
        <end position="385"/>
    </location>
</feature>
<evidence type="ECO:0000256" key="3">
    <source>
        <dbReference type="ARBA" id="ARBA00022729"/>
    </source>
</evidence>
<protein>
    <recommendedName>
        <fullName evidence="9">Di-N-acetylchitobiase</fullName>
    </recommendedName>
</protein>
<keyword evidence="6" id="KW-0458">Lysosome</keyword>
<dbReference type="GO" id="GO:0005615">
    <property type="term" value="C:extracellular space"/>
    <property type="evidence" value="ECO:0007669"/>
    <property type="project" value="TreeGrafter"/>
</dbReference>
<dbReference type="PROSITE" id="PS51910">
    <property type="entry name" value="GH18_2"/>
    <property type="match status" value="1"/>
</dbReference>
<comment type="caution">
    <text evidence="14">The sequence shown here is derived from an EMBL/GenBank/DDBJ whole genome shotgun (WGS) entry which is preliminary data.</text>
</comment>
<dbReference type="GO" id="GO:0008061">
    <property type="term" value="F:chitin binding"/>
    <property type="evidence" value="ECO:0007669"/>
    <property type="project" value="InterPro"/>
</dbReference>
<dbReference type="InterPro" id="IPR001223">
    <property type="entry name" value="Glyco_hydro18_cat"/>
</dbReference>
<dbReference type="InterPro" id="IPR029070">
    <property type="entry name" value="Chitinase_insertion_sf"/>
</dbReference>
<dbReference type="GO" id="GO:0005764">
    <property type="term" value="C:lysosome"/>
    <property type="evidence" value="ECO:0007669"/>
    <property type="project" value="UniProtKB-SubCell"/>
</dbReference>
<evidence type="ECO:0000256" key="4">
    <source>
        <dbReference type="ARBA" id="ARBA00022801"/>
    </source>
</evidence>
<dbReference type="InterPro" id="IPR017853">
    <property type="entry name" value="GH"/>
</dbReference>
<evidence type="ECO:0000256" key="12">
    <source>
        <dbReference type="SAM" id="SignalP"/>
    </source>
</evidence>
<organism evidence="14 15">
    <name type="scientific">Ramazzottius varieornatus</name>
    <name type="common">Water bear</name>
    <name type="synonym">Tardigrade</name>
    <dbReference type="NCBI Taxonomy" id="947166"/>
    <lineage>
        <taxon>Eukaryota</taxon>
        <taxon>Metazoa</taxon>
        <taxon>Ecdysozoa</taxon>
        <taxon>Tardigrada</taxon>
        <taxon>Eutardigrada</taxon>
        <taxon>Parachela</taxon>
        <taxon>Hypsibioidea</taxon>
        <taxon>Ramazzottiidae</taxon>
        <taxon>Ramazzottius</taxon>
    </lineage>
</organism>
<name>A0A1D1W5P0_RAMVA</name>
<keyword evidence="5" id="KW-0325">Glycoprotein</keyword>
<dbReference type="SMART" id="SM00636">
    <property type="entry name" value="Glyco_18"/>
    <property type="match status" value="1"/>
</dbReference>
<comment type="function">
    <text evidence="8">Involved in the degradation of asparagine-linked glycoproteins. Hydrolyze of N-acetyl-beta-D-glucosamine (1-4)N-acetylglucosamine chitobiose core from the reducing end of the bond, it requires prior cleavage by glycosylasparaginase.</text>
</comment>
<dbReference type="FunFam" id="3.20.20.80:FF:000250">
    <property type="entry name" value="Probable di-N-acetylchitobiase 1"/>
    <property type="match status" value="1"/>
</dbReference>
<reference evidence="14 15" key="1">
    <citation type="journal article" date="2016" name="Nat. Commun.">
        <title>Extremotolerant tardigrade genome and improved radiotolerance of human cultured cells by tardigrade-unique protein.</title>
        <authorList>
            <person name="Hashimoto T."/>
            <person name="Horikawa D.D."/>
            <person name="Saito Y."/>
            <person name="Kuwahara H."/>
            <person name="Kozuka-Hata H."/>
            <person name="Shin-I T."/>
            <person name="Minakuchi Y."/>
            <person name="Ohishi K."/>
            <person name="Motoyama A."/>
            <person name="Aizu T."/>
            <person name="Enomoto A."/>
            <person name="Kondo K."/>
            <person name="Tanaka S."/>
            <person name="Hara Y."/>
            <person name="Koshikawa S."/>
            <person name="Sagara H."/>
            <person name="Miura T."/>
            <person name="Yokobori S."/>
            <person name="Miyagawa K."/>
            <person name="Suzuki Y."/>
            <person name="Kubo T."/>
            <person name="Oyama M."/>
            <person name="Kohara Y."/>
            <person name="Fujiyama A."/>
            <person name="Arakawa K."/>
            <person name="Katayama T."/>
            <person name="Toyoda A."/>
            <person name="Kunieda T."/>
        </authorList>
    </citation>
    <scope>NUCLEOTIDE SEQUENCE [LARGE SCALE GENOMIC DNA]</scope>
    <source>
        <strain evidence="14 15">YOKOZUNA-1</strain>
    </source>
</reference>
<dbReference type="FunFam" id="3.10.50.10:FF:000006">
    <property type="entry name" value="Chitobiase, di-N-acetyl"/>
    <property type="match status" value="1"/>
</dbReference>
<dbReference type="OrthoDB" id="73875at2759"/>
<dbReference type="Pfam" id="PF00704">
    <property type="entry name" value="Glyco_hydro_18"/>
    <property type="match status" value="1"/>
</dbReference>
<dbReference type="InterPro" id="IPR001579">
    <property type="entry name" value="Glyco_hydro_18_chit_AS"/>
</dbReference>
<gene>
    <name evidence="14" type="primary">RvY_18422-1</name>
    <name evidence="14" type="synonym">RvY_18422.1</name>
    <name evidence="14" type="ORF">RvY_18422</name>
</gene>
<feature type="chain" id="PRO_5008899255" description="Di-N-acetylchitobiase" evidence="12">
    <location>
        <begin position="31"/>
        <end position="416"/>
    </location>
</feature>
<dbReference type="SUPFAM" id="SSF51445">
    <property type="entry name" value="(Trans)glycosidases"/>
    <property type="match status" value="1"/>
</dbReference>
<evidence type="ECO:0000313" key="14">
    <source>
        <dbReference type="EMBL" id="GAV08777.1"/>
    </source>
</evidence>
<dbReference type="EMBL" id="BDGG01000019">
    <property type="protein sequence ID" value="GAV08777.1"/>
    <property type="molecule type" value="Genomic_DNA"/>
</dbReference>
<comment type="similarity">
    <text evidence="2 11">Belongs to the glycosyl hydrolase 18 family.</text>
</comment>
<dbReference type="GO" id="GO:0004568">
    <property type="term" value="F:chitinase activity"/>
    <property type="evidence" value="ECO:0007669"/>
    <property type="project" value="UniProtKB-ARBA"/>
</dbReference>
<dbReference type="InterPro" id="IPR051887">
    <property type="entry name" value="GH18_Domain-Containing"/>
</dbReference>
<evidence type="ECO:0000256" key="6">
    <source>
        <dbReference type="ARBA" id="ARBA00023228"/>
    </source>
</evidence>
<dbReference type="STRING" id="947166.A0A1D1W5P0"/>
<evidence type="ECO:0000313" key="15">
    <source>
        <dbReference type="Proteomes" id="UP000186922"/>
    </source>
</evidence>
<proteinExistence type="inferred from homology"/>